<evidence type="ECO:0000313" key="1">
    <source>
        <dbReference type="EMBL" id="KAK3076667.1"/>
    </source>
</evidence>
<dbReference type="Proteomes" id="UP001186974">
    <property type="component" value="Unassembled WGS sequence"/>
</dbReference>
<name>A0ACC3DJD9_9PEZI</name>
<keyword evidence="2" id="KW-1185">Reference proteome</keyword>
<accession>A0ACC3DJD9</accession>
<gene>
    <name evidence="1" type="ORF">LTS18_012394</name>
</gene>
<feature type="non-terminal residue" evidence="1">
    <location>
        <position position="1"/>
    </location>
</feature>
<protein>
    <submittedName>
        <fullName evidence="1">Uncharacterized protein</fullName>
    </submittedName>
</protein>
<dbReference type="EMBL" id="JAWDJW010003703">
    <property type="protein sequence ID" value="KAK3076667.1"/>
    <property type="molecule type" value="Genomic_DNA"/>
</dbReference>
<proteinExistence type="predicted"/>
<reference evidence="1" key="1">
    <citation type="submission" date="2024-09" db="EMBL/GenBank/DDBJ databases">
        <title>Black Yeasts Isolated from many extreme environments.</title>
        <authorList>
            <person name="Coleine C."/>
            <person name="Stajich J.E."/>
            <person name="Selbmann L."/>
        </authorList>
    </citation>
    <scope>NUCLEOTIDE SEQUENCE</scope>
    <source>
        <strain evidence="1">CCFEE 5737</strain>
    </source>
</reference>
<sequence>AKKKAAIRVAAGRATPIDWLAATLSILDPSKDIRDDDAEVEIDVIDPEAVFEGLSDEQLHELEEGVNTYLALETRRSNREYWDTMKIICQNRRRATDTSKRLARGASSVSVDVNKILGPKSFEELVNLETQIRKKLNSDESIDFDYWEHLLSSLLVFKAQAKLRKVSQDVIKARLDDLKQKHHDEAVELRDKLLKSLGPTVLSGKINGTELNPDSMLRVPVDDKNLEVVVEQVFLDKIVGERRRIVKLGYVPASKNDRTDNALNTGRSEMHRADPAASNDDSSEATAAYEREVARGLNENEEIFAKEETLPTGEKPQWAEKHKPRKPRYFNRVQMGYEWNKYNQTHYDHDNPPPKVVQGYKFNVFYPNLIDSSKAPTYRIERDTEGKLESKSEPKPDQALAPTWEENTCLLRFMAGPPYKDIAFRIIDKEWEYSAKRERGFKSTFDKGILQLHFQFKKVYYRK</sequence>
<organism evidence="1 2">
    <name type="scientific">Coniosporium uncinatum</name>
    <dbReference type="NCBI Taxonomy" id="93489"/>
    <lineage>
        <taxon>Eukaryota</taxon>
        <taxon>Fungi</taxon>
        <taxon>Dikarya</taxon>
        <taxon>Ascomycota</taxon>
        <taxon>Pezizomycotina</taxon>
        <taxon>Dothideomycetes</taxon>
        <taxon>Dothideomycetes incertae sedis</taxon>
        <taxon>Coniosporium</taxon>
    </lineage>
</organism>
<comment type="caution">
    <text evidence="1">The sequence shown here is derived from an EMBL/GenBank/DDBJ whole genome shotgun (WGS) entry which is preliminary data.</text>
</comment>
<evidence type="ECO:0000313" key="2">
    <source>
        <dbReference type="Proteomes" id="UP001186974"/>
    </source>
</evidence>